<name>A0A0F9T4Y3_9ZZZZ</name>
<gene>
    <name evidence="1" type="ORF">LCGC14_0771510</name>
</gene>
<proteinExistence type="predicted"/>
<comment type="caution">
    <text evidence="1">The sequence shown here is derived from an EMBL/GenBank/DDBJ whole genome shotgun (WGS) entry which is preliminary data.</text>
</comment>
<dbReference type="EMBL" id="LAZR01001953">
    <property type="protein sequence ID" value="KKN36628.1"/>
    <property type="molecule type" value="Genomic_DNA"/>
</dbReference>
<dbReference type="AlphaFoldDB" id="A0A0F9T4Y3"/>
<reference evidence="1" key="1">
    <citation type="journal article" date="2015" name="Nature">
        <title>Complex archaea that bridge the gap between prokaryotes and eukaryotes.</title>
        <authorList>
            <person name="Spang A."/>
            <person name="Saw J.H."/>
            <person name="Jorgensen S.L."/>
            <person name="Zaremba-Niedzwiedzka K."/>
            <person name="Martijn J."/>
            <person name="Lind A.E."/>
            <person name="van Eijk R."/>
            <person name="Schleper C."/>
            <person name="Guy L."/>
            <person name="Ettema T.J."/>
        </authorList>
    </citation>
    <scope>NUCLEOTIDE SEQUENCE</scope>
</reference>
<organism evidence="1">
    <name type="scientific">marine sediment metagenome</name>
    <dbReference type="NCBI Taxonomy" id="412755"/>
    <lineage>
        <taxon>unclassified sequences</taxon>
        <taxon>metagenomes</taxon>
        <taxon>ecological metagenomes</taxon>
    </lineage>
</organism>
<sequence>MDYDLVNMNDEQLLELLEQVWDNLSEAGKDDAEEKIGDLNDGEGGV</sequence>
<protein>
    <submittedName>
        <fullName evidence="1">Uncharacterized protein</fullName>
    </submittedName>
</protein>
<accession>A0A0F9T4Y3</accession>
<evidence type="ECO:0000313" key="1">
    <source>
        <dbReference type="EMBL" id="KKN36628.1"/>
    </source>
</evidence>